<gene>
    <name evidence="1" type="ORF">LCGC14_2728600</name>
</gene>
<accession>A0A0F9BZQ6</accession>
<protein>
    <submittedName>
        <fullName evidence="1">Uncharacterized protein</fullName>
    </submittedName>
</protein>
<comment type="caution">
    <text evidence="1">The sequence shown here is derived from an EMBL/GenBank/DDBJ whole genome shotgun (WGS) entry which is preliminary data.</text>
</comment>
<sequence>MKLEEKLNEIFDSCYSKDLSICPKHKIFQRQKAQNLILELESLIRKDERERTLRELRDKWCYEQAHGRAVFSLRLYDWARFLIDAGLGDEDWWEIREYWADEERRKTIQALKATEGKEG</sequence>
<dbReference type="AlphaFoldDB" id="A0A0F9BZQ6"/>
<dbReference type="EMBL" id="LAZR01049335">
    <property type="protein sequence ID" value="KKK89886.1"/>
    <property type="molecule type" value="Genomic_DNA"/>
</dbReference>
<reference evidence="1" key="1">
    <citation type="journal article" date="2015" name="Nature">
        <title>Complex archaea that bridge the gap between prokaryotes and eukaryotes.</title>
        <authorList>
            <person name="Spang A."/>
            <person name="Saw J.H."/>
            <person name="Jorgensen S.L."/>
            <person name="Zaremba-Niedzwiedzka K."/>
            <person name="Martijn J."/>
            <person name="Lind A.E."/>
            <person name="van Eijk R."/>
            <person name="Schleper C."/>
            <person name="Guy L."/>
            <person name="Ettema T.J."/>
        </authorList>
    </citation>
    <scope>NUCLEOTIDE SEQUENCE</scope>
</reference>
<proteinExistence type="predicted"/>
<evidence type="ECO:0000313" key="1">
    <source>
        <dbReference type="EMBL" id="KKK89886.1"/>
    </source>
</evidence>
<name>A0A0F9BZQ6_9ZZZZ</name>
<organism evidence="1">
    <name type="scientific">marine sediment metagenome</name>
    <dbReference type="NCBI Taxonomy" id="412755"/>
    <lineage>
        <taxon>unclassified sequences</taxon>
        <taxon>metagenomes</taxon>
        <taxon>ecological metagenomes</taxon>
    </lineage>
</organism>